<evidence type="ECO:0000259" key="3">
    <source>
        <dbReference type="SMART" id="SM00134"/>
    </source>
</evidence>
<feature type="domain" description="UPAR/Ly6" evidence="3">
    <location>
        <begin position="249"/>
        <end position="338"/>
    </location>
</feature>
<dbReference type="InterPro" id="IPR045860">
    <property type="entry name" value="Snake_toxin-like_sf"/>
</dbReference>
<dbReference type="Proteomes" id="UP001176940">
    <property type="component" value="Unassembled WGS sequence"/>
</dbReference>
<dbReference type="Gene3D" id="2.10.60.10">
    <property type="entry name" value="CD59"/>
    <property type="match status" value="3"/>
</dbReference>
<feature type="domain" description="UPAR/Ly6" evidence="3">
    <location>
        <begin position="149"/>
        <end position="246"/>
    </location>
</feature>
<name>A0ABN9L4W6_9NEOB</name>
<gene>
    <name evidence="4" type="ORF">RIMI_LOCUS4795077</name>
</gene>
<dbReference type="EMBL" id="CAUEEQ010007888">
    <property type="protein sequence ID" value="CAJ0931652.1"/>
    <property type="molecule type" value="Genomic_DNA"/>
</dbReference>
<keyword evidence="5" id="KW-1185">Reference proteome</keyword>
<protein>
    <recommendedName>
        <fullName evidence="3">UPAR/Ly6 domain-containing protein</fullName>
    </recommendedName>
</protein>
<comment type="caution">
    <text evidence="4">The sequence shown here is derived from an EMBL/GenBank/DDBJ whole genome shotgun (WGS) entry which is preliminary data.</text>
</comment>
<evidence type="ECO:0000313" key="5">
    <source>
        <dbReference type="Proteomes" id="UP001176940"/>
    </source>
</evidence>
<dbReference type="CDD" id="cd23553">
    <property type="entry name" value="TFP_LU_ECD_Ly6PGE"/>
    <property type="match status" value="1"/>
</dbReference>
<organism evidence="4 5">
    <name type="scientific">Ranitomeya imitator</name>
    <name type="common">mimic poison frog</name>
    <dbReference type="NCBI Taxonomy" id="111125"/>
    <lineage>
        <taxon>Eukaryota</taxon>
        <taxon>Metazoa</taxon>
        <taxon>Chordata</taxon>
        <taxon>Craniata</taxon>
        <taxon>Vertebrata</taxon>
        <taxon>Euteleostomi</taxon>
        <taxon>Amphibia</taxon>
        <taxon>Batrachia</taxon>
        <taxon>Anura</taxon>
        <taxon>Neobatrachia</taxon>
        <taxon>Hyloidea</taxon>
        <taxon>Dendrobatidae</taxon>
        <taxon>Dendrobatinae</taxon>
        <taxon>Ranitomeya</taxon>
    </lineage>
</organism>
<dbReference type="Pfam" id="PF00021">
    <property type="entry name" value="UPAR_LY6"/>
    <property type="match status" value="3"/>
</dbReference>
<keyword evidence="2" id="KW-0964">Secreted</keyword>
<dbReference type="PANTHER" id="PTHR20914">
    <property type="entry name" value="LY6/PLAUR DOMAIN-CONTAINING PROTEIN 8"/>
    <property type="match status" value="1"/>
</dbReference>
<dbReference type="InterPro" id="IPR016054">
    <property type="entry name" value="LY6_UPA_recep-like"/>
</dbReference>
<dbReference type="SUPFAM" id="SSF57302">
    <property type="entry name" value="Snake toxin-like"/>
    <property type="match status" value="3"/>
</dbReference>
<reference evidence="4" key="1">
    <citation type="submission" date="2023-07" db="EMBL/GenBank/DDBJ databases">
        <authorList>
            <person name="Stuckert A."/>
        </authorList>
    </citation>
    <scope>NUCLEOTIDE SEQUENCE</scope>
</reference>
<dbReference type="PANTHER" id="PTHR20914:SF34">
    <property type="entry name" value="UROKINASE PLASMINOGEN ACTIVATOR SURFACE RECEPTOR-LIKE"/>
    <property type="match status" value="1"/>
</dbReference>
<dbReference type="InterPro" id="IPR050918">
    <property type="entry name" value="CNF-like_PLA2_Inhibitor"/>
</dbReference>
<evidence type="ECO:0000313" key="4">
    <source>
        <dbReference type="EMBL" id="CAJ0931652.1"/>
    </source>
</evidence>
<feature type="domain" description="UPAR/Ly6" evidence="3">
    <location>
        <begin position="59"/>
        <end position="147"/>
    </location>
</feature>
<evidence type="ECO:0000256" key="1">
    <source>
        <dbReference type="ARBA" id="ARBA00004613"/>
    </source>
</evidence>
<dbReference type="SMART" id="SM00134">
    <property type="entry name" value="LU"/>
    <property type="match status" value="3"/>
</dbReference>
<sequence>MKEMDCDNQEKFRKVGRSMEVDTMVRFEDRNSNIRCIKDTNPKCSMLFSANFPIPLLCLRCLQCVGTSSSCRMVVRTCPSYETSCISIAYRSQGTSNTVMKGCSTTYLCNQTSIIDTGTRSVYMTSTCCESNLCNINRYSTSQVYMNRLQCNSCPSSSVGCSSSYKSLFCDEVSNYCVNMATREWKKGVLSTSSNVLGCGSANIGETCTNLFAFNTGSYERYSYFSCCTTNRCNVASQQVPKLTNNNGISCFGCLETGKNECAVEKQVSVQCTGILIRCMEVFDKNRTTIMKGCSTVAFCSSTYPSQEIPNVSEIQCCAGSYCNNFTRETYTPTEVISSSTRLNTDLRLPAFLIGLIYVLMRHFT</sequence>
<comment type="subcellular location">
    <subcellularLocation>
        <location evidence="1">Secreted</location>
    </subcellularLocation>
</comment>
<accession>A0ABN9L4W6</accession>
<evidence type="ECO:0000256" key="2">
    <source>
        <dbReference type="ARBA" id="ARBA00022525"/>
    </source>
</evidence>
<proteinExistence type="predicted"/>